<dbReference type="AlphaFoldDB" id="A0A7S3PE11"/>
<dbReference type="GO" id="GO:0016491">
    <property type="term" value="F:oxidoreductase activity"/>
    <property type="evidence" value="ECO:0007669"/>
    <property type="project" value="InterPro"/>
</dbReference>
<reference evidence="3" key="1">
    <citation type="submission" date="2021-01" db="EMBL/GenBank/DDBJ databases">
        <authorList>
            <person name="Corre E."/>
            <person name="Pelletier E."/>
            <person name="Niang G."/>
            <person name="Scheremetjew M."/>
            <person name="Finn R."/>
            <person name="Kale V."/>
            <person name="Holt S."/>
            <person name="Cochrane G."/>
            <person name="Meng A."/>
            <person name="Brown T."/>
            <person name="Cohen L."/>
        </authorList>
    </citation>
    <scope>NUCLEOTIDE SEQUENCE</scope>
    <source>
        <strain evidence="3">GSBS06</strain>
    </source>
</reference>
<comment type="similarity">
    <text evidence="1">Belongs to the asaB hydroxylase/desaturase family.</text>
</comment>
<dbReference type="EMBL" id="HBIN01004469">
    <property type="protein sequence ID" value="CAE0432841.1"/>
    <property type="molecule type" value="Transcribed_RNA"/>
</dbReference>
<evidence type="ECO:0000256" key="2">
    <source>
        <dbReference type="SAM" id="MobiDB-lite"/>
    </source>
</evidence>
<name>A0A7S3PE11_9STRA</name>
<accession>A0A7S3PE11</accession>
<dbReference type="PANTHER" id="PTHR34598">
    <property type="entry name" value="BLL6449 PROTEIN"/>
    <property type="match status" value="1"/>
</dbReference>
<evidence type="ECO:0000256" key="1">
    <source>
        <dbReference type="ARBA" id="ARBA00023604"/>
    </source>
</evidence>
<sequence>MAANGVTTLNLGRPVKGTIGYANSDDPLSSGGSGLEQGGHSMPGTPKMKKENVSIMETINKKTMDIYDIRPAMNQISLDKNGFCVGHLQTNLEETLDILFEDGDKQIRKIYWPEVEELVRNTVTMDGRKPKYVFSIGTQKFCEDKTRGPFTTYSRTAHTDFAEVVFDKAWKMLTKRGVPEEEAKKMDLMFVNTWKPFGRPCVDNPLTILDWETVDPSRDVHGLKRGSPTKYMSIYNTTVTYNPQHKWVYIPEMQSDEVWVFKQVDSRPNKLGLAKHAFHTSFRMPDHQSDVNRTRRSIAVRLICAFEPVPKASL</sequence>
<evidence type="ECO:0000313" key="3">
    <source>
        <dbReference type="EMBL" id="CAE0432841.1"/>
    </source>
</evidence>
<dbReference type="PANTHER" id="PTHR34598:SF3">
    <property type="entry name" value="OXIDOREDUCTASE AN1597"/>
    <property type="match status" value="1"/>
</dbReference>
<protein>
    <submittedName>
        <fullName evidence="3">Uncharacterized protein</fullName>
    </submittedName>
</protein>
<dbReference type="InterPro" id="IPR044053">
    <property type="entry name" value="AsaB-like"/>
</dbReference>
<organism evidence="3">
    <name type="scientific">Aplanochytrium stocchinoi</name>
    <dbReference type="NCBI Taxonomy" id="215587"/>
    <lineage>
        <taxon>Eukaryota</taxon>
        <taxon>Sar</taxon>
        <taxon>Stramenopiles</taxon>
        <taxon>Bigyra</taxon>
        <taxon>Labyrinthulomycetes</taxon>
        <taxon>Thraustochytrida</taxon>
        <taxon>Thraustochytriidae</taxon>
        <taxon>Aplanochytrium</taxon>
    </lineage>
</organism>
<gene>
    <name evidence="3" type="ORF">ASTO00021_LOCUS3159</name>
</gene>
<feature type="region of interest" description="Disordered" evidence="2">
    <location>
        <begin position="20"/>
        <end position="48"/>
    </location>
</feature>
<proteinExistence type="inferred from homology"/>
<dbReference type="NCBIfam" id="NF041278">
    <property type="entry name" value="CmcJ_NvfI_EfuI"/>
    <property type="match status" value="1"/>
</dbReference>